<dbReference type="EMBL" id="LXTC01000003">
    <property type="protein sequence ID" value="OBA20998.1"/>
    <property type="molecule type" value="Genomic_DNA"/>
</dbReference>
<feature type="compositionally biased region" description="Polar residues" evidence="11">
    <location>
        <begin position="20"/>
        <end position="71"/>
    </location>
</feature>
<dbReference type="InterPro" id="IPR014016">
    <property type="entry name" value="UvrD-like_ATP-bd"/>
</dbReference>
<accession>A0A1A0HAT6</accession>
<keyword evidence="4 10" id="KW-0347">Helicase</keyword>
<keyword evidence="6" id="KW-0413">Isomerase</keyword>
<dbReference type="Proteomes" id="UP000092555">
    <property type="component" value="Unassembled WGS sequence"/>
</dbReference>
<evidence type="ECO:0000256" key="8">
    <source>
        <dbReference type="ARBA" id="ARBA00034808"/>
    </source>
</evidence>
<feature type="region of interest" description="Disordered" evidence="11">
    <location>
        <begin position="1"/>
        <end position="135"/>
    </location>
</feature>
<dbReference type="AlphaFoldDB" id="A0A1A0HAT6"/>
<evidence type="ECO:0000259" key="12">
    <source>
        <dbReference type="PROSITE" id="PS51198"/>
    </source>
</evidence>
<feature type="binding site" evidence="10">
    <location>
        <begin position="167"/>
        <end position="174"/>
    </location>
    <ligand>
        <name>ATP</name>
        <dbReference type="ChEBI" id="CHEBI:30616"/>
    </ligand>
</feature>
<dbReference type="GO" id="GO:0000725">
    <property type="term" value="P:recombinational repair"/>
    <property type="evidence" value="ECO:0007669"/>
    <property type="project" value="TreeGrafter"/>
</dbReference>
<evidence type="ECO:0000256" key="6">
    <source>
        <dbReference type="ARBA" id="ARBA00023235"/>
    </source>
</evidence>
<dbReference type="InterPro" id="IPR014017">
    <property type="entry name" value="DNA_helicase_UvrD-like_C"/>
</dbReference>
<dbReference type="Pfam" id="PF00580">
    <property type="entry name" value="UvrD-helicase"/>
    <property type="match status" value="1"/>
</dbReference>
<dbReference type="GO" id="GO:0003677">
    <property type="term" value="F:DNA binding"/>
    <property type="evidence" value="ECO:0007669"/>
    <property type="project" value="InterPro"/>
</dbReference>
<comment type="catalytic activity">
    <reaction evidence="9">
        <text>ATP + H2O = ADP + phosphate + H(+)</text>
        <dbReference type="Rhea" id="RHEA:13065"/>
        <dbReference type="ChEBI" id="CHEBI:15377"/>
        <dbReference type="ChEBI" id="CHEBI:15378"/>
        <dbReference type="ChEBI" id="CHEBI:30616"/>
        <dbReference type="ChEBI" id="CHEBI:43474"/>
        <dbReference type="ChEBI" id="CHEBI:456216"/>
        <dbReference type="EC" id="5.6.2.4"/>
    </reaction>
</comment>
<organism evidence="14 15">
    <name type="scientific">Metschnikowia bicuspidata var. bicuspidata NRRL YB-4993</name>
    <dbReference type="NCBI Taxonomy" id="869754"/>
    <lineage>
        <taxon>Eukaryota</taxon>
        <taxon>Fungi</taxon>
        <taxon>Dikarya</taxon>
        <taxon>Ascomycota</taxon>
        <taxon>Saccharomycotina</taxon>
        <taxon>Pichiomycetes</taxon>
        <taxon>Metschnikowiaceae</taxon>
        <taxon>Metschnikowia</taxon>
    </lineage>
</organism>
<dbReference type="EC" id="5.6.2.4" evidence="8"/>
<dbReference type="SUPFAM" id="SSF52540">
    <property type="entry name" value="P-loop containing nucleoside triphosphate hydrolases"/>
    <property type="match status" value="1"/>
</dbReference>
<comment type="catalytic activity">
    <reaction evidence="7">
        <text>Couples ATP hydrolysis with the unwinding of duplex DNA by translocating in the 3'-5' direction.</text>
        <dbReference type="EC" id="5.6.2.4"/>
    </reaction>
</comment>
<dbReference type="Gene3D" id="3.40.50.300">
    <property type="entry name" value="P-loop containing nucleotide triphosphate hydrolases"/>
    <property type="match status" value="3"/>
</dbReference>
<dbReference type="InterPro" id="IPR027417">
    <property type="entry name" value="P-loop_NTPase"/>
</dbReference>
<evidence type="ECO:0000256" key="7">
    <source>
        <dbReference type="ARBA" id="ARBA00034617"/>
    </source>
</evidence>
<gene>
    <name evidence="14" type="ORF">METBIDRAFT_41625</name>
</gene>
<dbReference type="STRING" id="869754.A0A1A0HAT6"/>
<dbReference type="PROSITE" id="PS51217">
    <property type="entry name" value="UVRD_HELICASE_CTER"/>
    <property type="match status" value="1"/>
</dbReference>
<dbReference type="PANTHER" id="PTHR11070">
    <property type="entry name" value="UVRD / RECB / PCRA DNA HELICASE FAMILY MEMBER"/>
    <property type="match status" value="1"/>
</dbReference>
<sequence>MEAAHEYGAHFQNGDPLSGDLQNGDLQNGDSQNGDSQNGDSQNGDSQNGDSQNGDSQNGDSQNGDSQNCESQYGDPQYDDPHNAIPENNITQSATRQSATPPHALPENTKPQNATPQNGAGEDAAHVPVGASPNAPEYDEIELAVTESQHRAIAWPAHMDQLLRIRAGPGSGKTFTLVARVAHILSQGTRPDEVLVLSMANRSVDSLKDTLARLVGRQTAGAVEIATFHAFCAGLLDQHGSLVSSSYSKQAILDDATWKTMVAFFLGRLVKFGGHTIGGTITPARLDKALSSIMLGLASPAQVAAEHKLNADYLARLAQHLRLSGMVRYDEIIADATHLMRHSASVLRAPGAGDAPTRALLPRLAHYKAVLIDEFQDVYPALAAVIRCIVEYPTAGLAARRKHLTITGDSNQSIYDFLGAHELDMARFPRKLPRMDVVDHRLQESFRCTQPILDAAVDVALKDASFRPRATRADACAQRPVLLEASSVVEEYHRVADEIVRLLCLLGGLVHLDDIAILARTNAAATAMQAVLKSRFGLAAHKLSLGNQWVASRMHILKHVLGVISGESGSSVSLMSILLNLDSMPGSRVRVSRVFSESLAKSAPGDAMFLEAYLFDELLNPDPKASALAALYAKHPAALERIAAFLNQVQTERQLLADAHATSPLAFGPVALVACLQRMAALDGIAQYLRLDANETSKASPLEILESFNNSIHHAFGKYSARPELHTTTFLDYFLQTYDSDVINPVGNSITVSTIHSAKGLEFPIVFVLG</sequence>
<evidence type="ECO:0000256" key="5">
    <source>
        <dbReference type="ARBA" id="ARBA00022840"/>
    </source>
</evidence>
<dbReference type="GO" id="GO:0016787">
    <property type="term" value="F:hydrolase activity"/>
    <property type="evidence" value="ECO:0007669"/>
    <property type="project" value="UniProtKB-UniRule"/>
</dbReference>
<evidence type="ECO:0000259" key="13">
    <source>
        <dbReference type="PROSITE" id="PS51217"/>
    </source>
</evidence>
<dbReference type="GO" id="GO:0005634">
    <property type="term" value="C:nucleus"/>
    <property type="evidence" value="ECO:0007669"/>
    <property type="project" value="TreeGrafter"/>
</dbReference>
<dbReference type="Gene3D" id="1.10.486.10">
    <property type="entry name" value="PCRA, domain 4"/>
    <property type="match status" value="1"/>
</dbReference>
<keyword evidence="2 10" id="KW-0547">Nucleotide-binding</keyword>
<comment type="caution">
    <text evidence="14">The sequence shown here is derived from an EMBL/GenBank/DDBJ whole genome shotgun (WGS) entry which is preliminary data.</text>
</comment>
<evidence type="ECO:0000313" key="14">
    <source>
        <dbReference type="EMBL" id="OBA20998.1"/>
    </source>
</evidence>
<dbReference type="GeneID" id="30030411"/>
<evidence type="ECO:0000256" key="2">
    <source>
        <dbReference type="ARBA" id="ARBA00022741"/>
    </source>
</evidence>
<keyword evidence="15" id="KW-1185">Reference proteome</keyword>
<feature type="compositionally biased region" description="Polar residues" evidence="11">
    <location>
        <begin position="109"/>
        <end position="118"/>
    </location>
</feature>
<evidence type="ECO:0000256" key="11">
    <source>
        <dbReference type="SAM" id="MobiDB-lite"/>
    </source>
</evidence>
<evidence type="ECO:0000256" key="3">
    <source>
        <dbReference type="ARBA" id="ARBA00022801"/>
    </source>
</evidence>
<evidence type="ECO:0000313" key="15">
    <source>
        <dbReference type="Proteomes" id="UP000092555"/>
    </source>
</evidence>
<dbReference type="PANTHER" id="PTHR11070:SF46">
    <property type="entry name" value="ATP-DEPENDENT DNA HELICASE HMI1, MITOCHONDRIAL"/>
    <property type="match status" value="1"/>
</dbReference>
<dbReference type="InterPro" id="IPR013986">
    <property type="entry name" value="DExx_box_DNA_helicase_dom_sf"/>
</dbReference>
<evidence type="ECO:0000256" key="10">
    <source>
        <dbReference type="PROSITE-ProRule" id="PRU00560"/>
    </source>
</evidence>
<dbReference type="GO" id="GO:0005524">
    <property type="term" value="F:ATP binding"/>
    <property type="evidence" value="ECO:0007669"/>
    <property type="project" value="UniProtKB-UniRule"/>
</dbReference>
<feature type="compositionally biased region" description="Polar residues" evidence="11">
    <location>
        <begin position="86"/>
        <end position="100"/>
    </location>
</feature>
<name>A0A1A0HAT6_9ASCO</name>
<keyword evidence="3 10" id="KW-0378">Hydrolase</keyword>
<comment type="similarity">
    <text evidence="1">Belongs to the helicase family. UvrD subfamily.</text>
</comment>
<dbReference type="PROSITE" id="PS51198">
    <property type="entry name" value="UVRD_HELICASE_ATP_BIND"/>
    <property type="match status" value="1"/>
</dbReference>
<feature type="domain" description="UvrD-like helicase C-terminal" evidence="13">
    <location>
        <begin position="450"/>
        <end position="760"/>
    </location>
</feature>
<reference evidence="14 15" key="1">
    <citation type="submission" date="2016-05" db="EMBL/GenBank/DDBJ databases">
        <title>Comparative genomics of biotechnologically important yeasts.</title>
        <authorList>
            <consortium name="DOE Joint Genome Institute"/>
            <person name="Riley R."/>
            <person name="Haridas S."/>
            <person name="Wolfe K.H."/>
            <person name="Lopes M.R."/>
            <person name="Hittinger C.T."/>
            <person name="Goker M."/>
            <person name="Salamov A."/>
            <person name="Wisecaver J."/>
            <person name="Long T.M."/>
            <person name="Aerts A.L."/>
            <person name="Barry K."/>
            <person name="Choi C."/>
            <person name="Clum A."/>
            <person name="Coughlan A.Y."/>
            <person name="Deshpande S."/>
            <person name="Douglass A.P."/>
            <person name="Hanson S.J."/>
            <person name="Klenk H.-P."/>
            <person name="LaButti K."/>
            <person name="Lapidus A."/>
            <person name="Lindquist E."/>
            <person name="Lipzen A."/>
            <person name="Meier-kolthoff J.P."/>
            <person name="Ohm R.A."/>
            <person name="Otillar R.P."/>
            <person name="Pangilinan J."/>
            <person name="Peng Y."/>
            <person name="Rokas A."/>
            <person name="Rosa C.A."/>
            <person name="Scheuner C."/>
            <person name="Sibirny A.A."/>
            <person name="Slot J.C."/>
            <person name="Stielow J.B."/>
            <person name="Sun H."/>
            <person name="Kurtzman C.P."/>
            <person name="Blackwell M."/>
            <person name="Grigoriev I.V."/>
            <person name="Jeffries T.W."/>
        </authorList>
    </citation>
    <scope>NUCLEOTIDE SEQUENCE [LARGE SCALE GENOMIC DNA]</scope>
    <source>
        <strain evidence="14 15">NRRL YB-4993</strain>
    </source>
</reference>
<dbReference type="InterPro" id="IPR000212">
    <property type="entry name" value="DNA_helicase_UvrD/REP"/>
</dbReference>
<feature type="domain" description="UvrD-like helicase ATP-binding" evidence="12">
    <location>
        <begin position="146"/>
        <end position="449"/>
    </location>
</feature>
<dbReference type="RefSeq" id="XP_018711508.1">
    <property type="nucleotide sequence ID" value="XM_018857435.1"/>
</dbReference>
<dbReference type="OrthoDB" id="1470711at2759"/>
<dbReference type="Pfam" id="PF13361">
    <property type="entry name" value="UvrD_C"/>
    <property type="match status" value="1"/>
</dbReference>
<keyword evidence="5 10" id="KW-0067">ATP-binding</keyword>
<evidence type="ECO:0000256" key="1">
    <source>
        <dbReference type="ARBA" id="ARBA00009922"/>
    </source>
</evidence>
<protein>
    <recommendedName>
        <fullName evidence="8">DNA 3'-5' helicase</fullName>
        <ecNumber evidence="8">5.6.2.4</ecNumber>
    </recommendedName>
</protein>
<evidence type="ECO:0000256" key="9">
    <source>
        <dbReference type="ARBA" id="ARBA00048988"/>
    </source>
</evidence>
<feature type="non-terminal residue" evidence="14">
    <location>
        <position position="770"/>
    </location>
</feature>
<dbReference type="Gene3D" id="1.10.10.160">
    <property type="match status" value="1"/>
</dbReference>
<dbReference type="GO" id="GO:0043138">
    <property type="term" value="F:3'-5' DNA helicase activity"/>
    <property type="evidence" value="ECO:0007669"/>
    <property type="project" value="UniProtKB-EC"/>
</dbReference>
<proteinExistence type="inferred from homology"/>
<evidence type="ECO:0000256" key="4">
    <source>
        <dbReference type="ARBA" id="ARBA00022806"/>
    </source>
</evidence>